<keyword evidence="5 10" id="KW-0812">Transmembrane</keyword>
<organism evidence="11 12">
    <name type="scientific">Maritimibacter fusiformis</name>
    <dbReference type="NCBI Taxonomy" id="2603819"/>
    <lineage>
        <taxon>Bacteria</taxon>
        <taxon>Pseudomonadati</taxon>
        <taxon>Pseudomonadota</taxon>
        <taxon>Alphaproteobacteria</taxon>
        <taxon>Rhodobacterales</taxon>
        <taxon>Roseobacteraceae</taxon>
        <taxon>Maritimibacter</taxon>
    </lineage>
</organism>
<evidence type="ECO:0000256" key="8">
    <source>
        <dbReference type="ARBA" id="ARBA00023136"/>
    </source>
</evidence>
<keyword evidence="7" id="KW-0406">Ion transport</keyword>
<comment type="caution">
    <text evidence="11">The sequence shown here is derived from an EMBL/GenBank/DDBJ whole genome shotgun (WGS) entry which is preliminary data.</text>
</comment>
<evidence type="ECO:0000256" key="5">
    <source>
        <dbReference type="ARBA" id="ARBA00022692"/>
    </source>
</evidence>
<proteinExistence type="predicted"/>
<dbReference type="EMBL" id="VSIY01000004">
    <property type="protein sequence ID" value="TYB82545.1"/>
    <property type="molecule type" value="Genomic_DNA"/>
</dbReference>
<evidence type="ECO:0000256" key="3">
    <source>
        <dbReference type="ARBA" id="ARBA00022449"/>
    </source>
</evidence>
<feature type="transmembrane region" description="Helical" evidence="10">
    <location>
        <begin position="400"/>
        <end position="420"/>
    </location>
</feature>
<evidence type="ECO:0000256" key="4">
    <source>
        <dbReference type="ARBA" id="ARBA00022475"/>
    </source>
</evidence>
<feature type="transmembrane region" description="Helical" evidence="10">
    <location>
        <begin position="324"/>
        <end position="347"/>
    </location>
</feature>
<sequence length="457" mass="48489">MNQPAIPTQPTTLGAHVRAHLVLGLPLIGSHVAQMAIGLTDTVMLGWYDVEALAGLVLANSMFIVLFLFGSGFAFAVMPLVAAAAEADDQTRVRRVTRMGLWISAGFALAVVPIFWFSGPLLEAAGQNPDLAANAQTYLRIQGWSIIPALTVMVLKSYLSALERTRVQLFVTVGAALANVGFDYALIFGNLGLPELGIRGAAIASLGVQLISVTVLAIYALRSFPEHTLWVRIWRPDWEAFGEVARMGWHVGVTTLAEVGLFSATSLLVGLLGTVPLAAHGIALQITSFTFMVPLGLSNAATVRAGRAFGRRDGESLRQGGKAAFLMGVGWALIAMVLFLTLPELLIGGFIDPDEPLRDEILAMGRLLLAMAALFQLADSTQVIAVALLRGMQDTRVPMWIAAASYWLVGASMSYLIGIVAGVGAVGVWLGLVAGLGTAAVFLVIRFRRNAALVTAD</sequence>
<evidence type="ECO:0000313" key="12">
    <source>
        <dbReference type="Proteomes" id="UP000322080"/>
    </source>
</evidence>
<keyword evidence="6 10" id="KW-1133">Transmembrane helix</keyword>
<dbReference type="RefSeq" id="WP_148377308.1">
    <property type="nucleotide sequence ID" value="NZ_VSIY01000004.1"/>
</dbReference>
<keyword evidence="2" id="KW-0813">Transport</keyword>
<feature type="transmembrane region" description="Helical" evidence="10">
    <location>
        <begin position="21"/>
        <end position="40"/>
    </location>
</feature>
<evidence type="ECO:0000256" key="10">
    <source>
        <dbReference type="SAM" id="Phobius"/>
    </source>
</evidence>
<gene>
    <name evidence="11" type="ORF">FVF75_07470</name>
</gene>
<dbReference type="GO" id="GO:0042910">
    <property type="term" value="F:xenobiotic transmembrane transporter activity"/>
    <property type="evidence" value="ECO:0007669"/>
    <property type="project" value="InterPro"/>
</dbReference>
<dbReference type="AlphaFoldDB" id="A0A5D0RNU5"/>
<comment type="subcellular location">
    <subcellularLocation>
        <location evidence="1">Cell inner membrane</location>
        <topology evidence="1">Multi-pass membrane protein</topology>
    </subcellularLocation>
</comment>
<feature type="transmembrane region" description="Helical" evidence="10">
    <location>
        <begin position="99"/>
        <end position="117"/>
    </location>
</feature>
<feature type="transmembrane region" description="Helical" evidence="10">
    <location>
        <begin position="367"/>
        <end position="388"/>
    </location>
</feature>
<feature type="transmembrane region" description="Helical" evidence="10">
    <location>
        <begin position="200"/>
        <end position="221"/>
    </location>
</feature>
<protein>
    <recommendedName>
        <fullName evidence="9">Multidrug-efflux transporter</fullName>
    </recommendedName>
</protein>
<evidence type="ECO:0000256" key="7">
    <source>
        <dbReference type="ARBA" id="ARBA00023065"/>
    </source>
</evidence>
<keyword evidence="12" id="KW-1185">Reference proteome</keyword>
<dbReference type="Pfam" id="PF01554">
    <property type="entry name" value="MatE"/>
    <property type="match status" value="2"/>
</dbReference>
<evidence type="ECO:0000256" key="1">
    <source>
        <dbReference type="ARBA" id="ARBA00004429"/>
    </source>
</evidence>
<reference evidence="11 12" key="1">
    <citation type="submission" date="2019-08" db="EMBL/GenBank/DDBJ databases">
        <title>Identification of a novel species of the genus Boseongicola.</title>
        <authorList>
            <person name="Zhang X.-Q."/>
        </authorList>
    </citation>
    <scope>NUCLEOTIDE SEQUENCE [LARGE SCALE GENOMIC DNA]</scope>
    <source>
        <strain evidence="11 12">HY14</strain>
    </source>
</reference>
<feature type="transmembrane region" description="Helical" evidence="10">
    <location>
        <begin position="137"/>
        <end position="155"/>
    </location>
</feature>
<feature type="transmembrane region" description="Helical" evidence="10">
    <location>
        <begin position="256"/>
        <end position="276"/>
    </location>
</feature>
<feature type="transmembrane region" description="Helical" evidence="10">
    <location>
        <begin position="52"/>
        <end position="78"/>
    </location>
</feature>
<evidence type="ECO:0000313" key="11">
    <source>
        <dbReference type="EMBL" id="TYB82545.1"/>
    </source>
</evidence>
<dbReference type="PANTHER" id="PTHR43298">
    <property type="entry name" value="MULTIDRUG RESISTANCE PROTEIN NORM-RELATED"/>
    <property type="match status" value="1"/>
</dbReference>
<dbReference type="NCBIfam" id="TIGR00797">
    <property type="entry name" value="matE"/>
    <property type="match status" value="1"/>
</dbReference>
<evidence type="ECO:0000256" key="2">
    <source>
        <dbReference type="ARBA" id="ARBA00022448"/>
    </source>
</evidence>
<dbReference type="InterPro" id="IPR050222">
    <property type="entry name" value="MATE_MdtK"/>
</dbReference>
<accession>A0A5D0RNU5</accession>
<keyword evidence="3" id="KW-0050">Antiport</keyword>
<dbReference type="PIRSF" id="PIRSF006603">
    <property type="entry name" value="DinF"/>
    <property type="match status" value="1"/>
</dbReference>
<dbReference type="Proteomes" id="UP000322080">
    <property type="component" value="Unassembled WGS sequence"/>
</dbReference>
<name>A0A5D0RNU5_9RHOB</name>
<feature type="transmembrane region" description="Helical" evidence="10">
    <location>
        <begin position="426"/>
        <end position="445"/>
    </location>
</feature>
<dbReference type="InterPro" id="IPR002528">
    <property type="entry name" value="MATE_fam"/>
</dbReference>
<dbReference type="PANTHER" id="PTHR43298:SF2">
    <property type="entry name" value="FMN_FAD EXPORTER YEEO-RELATED"/>
    <property type="match status" value="1"/>
</dbReference>
<dbReference type="CDD" id="cd13131">
    <property type="entry name" value="MATE_NorM_like"/>
    <property type="match status" value="1"/>
</dbReference>
<evidence type="ECO:0000256" key="6">
    <source>
        <dbReference type="ARBA" id="ARBA00022989"/>
    </source>
</evidence>
<evidence type="ECO:0000256" key="9">
    <source>
        <dbReference type="ARBA" id="ARBA00031636"/>
    </source>
</evidence>
<dbReference type="GO" id="GO:0015297">
    <property type="term" value="F:antiporter activity"/>
    <property type="evidence" value="ECO:0007669"/>
    <property type="project" value="UniProtKB-KW"/>
</dbReference>
<feature type="transmembrane region" description="Helical" evidence="10">
    <location>
        <begin position="282"/>
        <end position="303"/>
    </location>
</feature>
<keyword evidence="8 10" id="KW-0472">Membrane</keyword>
<keyword evidence="4" id="KW-1003">Cell membrane</keyword>
<dbReference type="GO" id="GO:0005886">
    <property type="term" value="C:plasma membrane"/>
    <property type="evidence" value="ECO:0007669"/>
    <property type="project" value="UniProtKB-SubCell"/>
</dbReference>
<dbReference type="GO" id="GO:0006811">
    <property type="term" value="P:monoatomic ion transport"/>
    <property type="evidence" value="ECO:0007669"/>
    <property type="project" value="UniProtKB-KW"/>
</dbReference>
<dbReference type="InterPro" id="IPR048279">
    <property type="entry name" value="MdtK-like"/>
</dbReference>
<feature type="transmembrane region" description="Helical" evidence="10">
    <location>
        <begin position="167"/>
        <end position="188"/>
    </location>
</feature>